<gene>
    <name evidence="1" type="ORF">ACFSBL_17950</name>
</gene>
<keyword evidence="2" id="KW-1185">Reference proteome</keyword>
<evidence type="ECO:0008006" key="3">
    <source>
        <dbReference type="Google" id="ProtNLM"/>
    </source>
</evidence>
<protein>
    <recommendedName>
        <fullName evidence="3">Enoyl-CoA hydratase</fullName>
    </recommendedName>
</protein>
<sequence>MSDSTDLVSLREEVDGEVWFIIADPDRPNAWLGMHQTATASLPNWR</sequence>
<evidence type="ECO:0000313" key="2">
    <source>
        <dbReference type="Proteomes" id="UP001597034"/>
    </source>
</evidence>
<dbReference type="Proteomes" id="UP001597034">
    <property type="component" value="Unassembled WGS sequence"/>
</dbReference>
<organism evidence="1 2">
    <name type="scientific">Haloarchaeobius litoreus</name>
    <dbReference type="NCBI Taxonomy" id="755306"/>
    <lineage>
        <taxon>Archaea</taxon>
        <taxon>Methanobacteriati</taxon>
        <taxon>Methanobacteriota</taxon>
        <taxon>Stenosarchaea group</taxon>
        <taxon>Halobacteria</taxon>
        <taxon>Halobacteriales</taxon>
        <taxon>Halorubellaceae</taxon>
        <taxon>Haloarchaeobius</taxon>
    </lineage>
</organism>
<dbReference type="Pfam" id="PF24433">
    <property type="entry name" value="DUF7556"/>
    <property type="match status" value="1"/>
</dbReference>
<comment type="caution">
    <text evidence="1">The sequence shown here is derived from an EMBL/GenBank/DDBJ whole genome shotgun (WGS) entry which is preliminary data.</text>
</comment>
<evidence type="ECO:0000313" key="1">
    <source>
        <dbReference type="EMBL" id="MFD1647578.1"/>
    </source>
</evidence>
<proteinExistence type="predicted"/>
<accession>A0ABD6DN86</accession>
<dbReference type="AlphaFoldDB" id="A0ABD6DN86"/>
<dbReference type="RefSeq" id="WP_256401939.1">
    <property type="nucleotide sequence ID" value="NZ_JANHJR010000004.1"/>
</dbReference>
<name>A0ABD6DN86_9EURY</name>
<dbReference type="EMBL" id="JBHUDO010000004">
    <property type="protein sequence ID" value="MFD1647578.1"/>
    <property type="molecule type" value="Genomic_DNA"/>
</dbReference>
<reference evidence="1 2" key="1">
    <citation type="journal article" date="2019" name="Int. J. Syst. Evol. Microbiol.">
        <title>The Global Catalogue of Microorganisms (GCM) 10K type strain sequencing project: providing services to taxonomists for standard genome sequencing and annotation.</title>
        <authorList>
            <consortium name="The Broad Institute Genomics Platform"/>
            <consortium name="The Broad Institute Genome Sequencing Center for Infectious Disease"/>
            <person name="Wu L."/>
            <person name="Ma J."/>
        </authorList>
    </citation>
    <scope>NUCLEOTIDE SEQUENCE [LARGE SCALE GENOMIC DNA]</scope>
    <source>
        <strain evidence="1 2">CGMCC 1.10390</strain>
    </source>
</reference>
<dbReference type="InterPro" id="IPR055978">
    <property type="entry name" value="DUF7556"/>
</dbReference>